<evidence type="ECO:0000256" key="2">
    <source>
        <dbReference type="ARBA" id="ARBA00022771"/>
    </source>
</evidence>
<dbReference type="InterPro" id="IPR000315">
    <property type="entry name" value="Znf_B-box"/>
</dbReference>
<dbReference type="OrthoDB" id="654191at2759"/>
<sequence length="310" mass="35102">MATSLKQAVHKNLECPVCLSFFKDPKNLTCSHTFCKGCLETLLESHWNNDVLLCPTCRRETSVPGGNLSGLQSNITVRSLVEDVKTQGNFNCNKEEKSVQEKWEKCKKHPSYDEECFCLNCTQYVCCKCAILEHVKNAHTILEAGVHETEQKNHVKELAPKADAKIGDVDKHITVVEDQRERVQYVQEQLKDEMDESFEKSVQKLKKKETVLENEVGLKLGEPKTSLGDMEESGRNQIDKIKEVRDLVKSGLKFPLQTGALTSYRAMGPQLEELLIRIGPDEELPRRTADEGERIGFRSTGDRMDSSWAT</sequence>
<dbReference type="PROSITE" id="PS00518">
    <property type="entry name" value="ZF_RING_1"/>
    <property type="match status" value="1"/>
</dbReference>
<feature type="region of interest" description="Disordered" evidence="5">
    <location>
        <begin position="285"/>
        <end position="310"/>
    </location>
</feature>
<dbReference type="Gene3D" id="3.30.40.10">
    <property type="entry name" value="Zinc/RING finger domain, C3HC4 (zinc finger)"/>
    <property type="match status" value="1"/>
</dbReference>
<dbReference type="PANTHER" id="PTHR25462:SF296">
    <property type="entry name" value="MEIOTIC P26, ISOFORM F"/>
    <property type="match status" value="1"/>
</dbReference>
<evidence type="ECO:0000256" key="3">
    <source>
        <dbReference type="ARBA" id="ARBA00022833"/>
    </source>
</evidence>
<name>A0A7M7GGI4_STRPU</name>
<feature type="domain" description="B box-type" evidence="7">
    <location>
        <begin position="101"/>
        <end position="144"/>
    </location>
</feature>
<organism evidence="8 9">
    <name type="scientific">Strongylocentrotus purpuratus</name>
    <name type="common">Purple sea urchin</name>
    <dbReference type="NCBI Taxonomy" id="7668"/>
    <lineage>
        <taxon>Eukaryota</taxon>
        <taxon>Metazoa</taxon>
        <taxon>Echinodermata</taxon>
        <taxon>Eleutherozoa</taxon>
        <taxon>Echinozoa</taxon>
        <taxon>Echinoidea</taxon>
        <taxon>Euechinoidea</taxon>
        <taxon>Echinacea</taxon>
        <taxon>Camarodonta</taxon>
        <taxon>Echinidea</taxon>
        <taxon>Strongylocentrotidae</taxon>
        <taxon>Strongylocentrotus</taxon>
    </lineage>
</organism>
<dbReference type="SUPFAM" id="SSF57850">
    <property type="entry name" value="RING/U-box"/>
    <property type="match status" value="1"/>
</dbReference>
<dbReference type="KEGG" id="spu:100891674"/>
<dbReference type="FunFam" id="3.30.40.10:FF:000623">
    <property type="entry name" value="Uncharacterized protein, isoform A"/>
    <property type="match status" value="1"/>
</dbReference>
<reference evidence="9" key="1">
    <citation type="submission" date="2015-02" db="EMBL/GenBank/DDBJ databases">
        <title>Genome sequencing for Strongylocentrotus purpuratus.</title>
        <authorList>
            <person name="Murali S."/>
            <person name="Liu Y."/>
            <person name="Vee V."/>
            <person name="English A."/>
            <person name="Wang M."/>
            <person name="Skinner E."/>
            <person name="Han Y."/>
            <person name="Muzny D.M."/>
            <person name="Worley K.C."/>
            <person name="Gibbs R.A."/>
        </authorList>
    </citation>
    <scope>NUCLEOTIDE SEQUENCE</scope>
</reference>
<dbReference type="GO" id="GO:0061630">
    <property type="term" value="F:ubiquitin protein ligase activity"/>
    <property type="evidence" value="ECO:0000318"/>
    <property type="project" value="GO_Central"/>
</dbReference>
<dbReference type="OMA" id="ANIRRCT"/>
<dbReference type="RefSeq" id="XP_003725562.2">
    <property type="nucleotide sequence ID" value="XM_003725514.3"/>
</dbReference>
<dbReference type="InParanoid" id="A0A7M7GGI4"/>
<dbReference type="InterPro" id="IPR001841">
    <property type="entry name" value="Znf_RING"/>
</dbReference>
<evidence type="ECO:0000256" key="1">
    <source>
        <dbReference type="ARBA" id="ARBA00022723"/>
    </source>
</evidence>
<dbReference type="GeneID" id="100891674"/>
<dbReference type="InterPro" id="IPR047153">
    <property type="entry name" value="TRIM45/56/19-like"/>
</dbReference>
<feature type="domain" description="RING-type" evidence="6">
    <location>
        <begin position="15"/>
        <end position="58"/>
    </location>
</feature>
<dbReference type="Proteomes" id="UP000007110">
    <property type="component" value="Unassembled WGS sequence"/>
</dbReference>
<dbReference type="SMART" id="SM00184">
    <property type="entry name" value="RING"/>
    <property type="match status" value="1"/>
</dbReference>
<evidence type="ECO:0000259" key="7">
    <source>
        <dbReference type="PROSITE" id="PS50119"/>
    </source>
</evidence>
<keyword evidence="3" id="KW-0862">Zinc</keyword>
<dbReference type="PROSITE" id="PS50119">
    <property type="entry name" value="ZF_BBOX"/>
    <property type="match status" value="1"/>
</dbReference>
<dbReference type="PROSITE" id="PS50089">
    <property type="entry name" value="ZF_RING_2"/>
    <property type="match status" value="1"/>
</dbReference>
<dbReference type="EnsemblMetazoa" id="XM_003725514">
    <property type="protein sequence ID" value="XP_003725562"/>
    <property type="gene ID" value="LOC100891674"/>
</dbReference>
<keyword evidence="1" id="KW-0479">Metal-binding</keyword>
<evidence type="ECO:0000313" key="9">
    <source>
        <dbReference type="Proteomes" id="UP000007110"/>
    </source>
</evidence>
<evidence type="ECO:0000313" key="8">
    <source>
        <dbReference type="EnsemblMetazoa" id="XP_003725562"/>
    </source>
</evidence>
<accession>A0A7M7GGI4</accession>
<dbReference type="GO" id="GO:0005654">
    <property type="term" value="C:nucleoplasm"/>
    <property type="evidence" value="ECO:0000318"/>
    <property type="project" value="GO_Central"/>
</dbReference>
<protein>
    <submittedName>
        <fullName evidence="8">Uncharacterized protein</fullName>
    </submittedName>
</protein>
<keyword evidence="2 4" id="KW-0863">Zinc-finger</keyword>
<dbReference type="InterPro" id="IPR017907">
    <property type="entry name" value="Znf_RING_CS"/>
</dbReference>
<dbReference type="SUPFAM" id="SSF57845">
    <property type="entry name" value="B-box zinc-binding domain"/>
    <property type="match status" value="1"/>
</dbReference>
<evidence type="ECO:0000259" key="6">
    <source>
        <dbReference type="PROSITE" id="PS50089"/>
    </source>
</evidence>
<dbReference type="GO" id="GO:0008270">
    <property type="term" value="F:zinc ion binding"/>
    <property type="evidence" value="ECO:0007669"/>
    <property type="project" value="UniProtKB-KW"/>
</dbReference>
<reference evidence="8" key="2">
    <citation type="submission" date="2021-01" db="UniProtKB">
        <authorList>
            <consortium name="EnsemblMetazoa"/>
        </authorList>
    </citation>
    <scope>IDENTIFICATION</scope>
</reference>
<dbReference type="AlphaFoldDB" id="A0A7M7GGI4"/>
<dbReference type="InterPro" id="IPR013083">
    <property type="entry name" value="Znf_RING/FYVE/PHD"/>
</dbReference>
<proteinExistence type="predicted"/>
<dbReference type="Pfam" id="PF15227">
    <property type="entry name" value="zf-C3HC4_4"/>
    <property type="match status" value="1"/>
</dbReference>
<evidence type="ECO:0000256" key="4">
    <source>
        <dbReference type="PROSITE-ProRule" id="PRU00024"/>
    </source>
</evidence>
<keyword evidence="9" id="KW-1185">Reference proteome</keyword>
<evidence type="ECO:0000256" key="5">
    <source>
        <dbReference type="SAM" id="MobiDB-lite"/>
    </source>
</evidence>
<dbReference type="FunCoup" id="A0A7M7GGI4">
    <property type="interactions" value="360"/>
</dbReference>
<dbReference type="PANTHER" id="PTHR25462">
    <property type="entry name" value="BONUS, ISOFORM C-RELATED"/>
    <property type="match status" value="1"/>
</dbReference>